<dbReference type="PROSITE" id="PS00731">
    <property type="entry name" value="AP_NUCLEASE_F2_3"/>
    <property type="match status" value="1"/>
</dbReference>
<dbReference type="NCBIfam" id="NF002196">
    <property type="entry name" value="PRK01060.1-1"/>
    <property type="match status" value="1"/>
</dbReference>
<dbReference type="NCBIfam" id="TIGR00587">
    <property type="entry name" value="nfo"/>
    <property type="match status" value="1"/>
</dbReference>
<keyword evidence="3 7" id="KW-0227">DNA damage</keyword>
<keyword evidence="6 7" id="KW-0234">DNA repair</keyword>
<sequence length="287" mass="32759">MIKLGSHVSFEKPDYLLGAIKESIDNGANCAMIYLGAPQTTLRANPNQYKYEEYLEKYASIIPQEDIIVHAPYIVNPANPDKQAFAISFLSAEINRMNTINAKYLVLHPGSSMEYSRKQALDTLVDSLNQIINNTKDVIICLETMAGKGSQVCSSFEDIIYVINNVEKPDRVKICLDTCHIWDAGYNLKNYAEFKEYLIKNDYLKHIKVVHLNDSLNPLNSKKDRHANIDKGFIGLETLKTILYDKDFEGIPFILETPYIDNKSPYKEEIALLLDKQDQLEKQGELW</sequence>
<dbReference type="InterPro" id="IPR036237">
    <property type="entry name" value="Xyl_isomerase-like_sf"/>
</dbReference>
<comment type="similarity">
    <text evidence="1 7">Belongs to the AP endonuclease 2 family.</text>
</comment>
<comment type="caution">
    <text evidence="9">The sequence shown here is derived from an EMBL/GenBank/DDBJ whole genome shotgun (WGS) entry which is preliminary data.</text>
</comment>
<dbReference type="InterPro" id="IPR013022">
    <property type="entry name" value="Xyl_isomerase-like_TIM-brl"/>
</dbReference>
<feature type="binding site" evidence="7">
    <location>
        <position position="224"/>
    </location>
    <ligand>
        <name>Zn(2+)</name>
        <dbReference type="ChEBI" id="CHEBI:29105"/>
        <label>3</label>
    </ligand>
</feature>
<accession>A0A501X8R3</accession>
<gene>
    <name evidence="7" type="primary">nfo</name>
    <name evidence="9" type="ORF">FJO69_02650</name>
</gene>
<keyword evidence="5 7" id="KW-0862">Zinc</keyword>
<dbReference type="PROSITE" id="PS51432">
    <property type="entry name" value="AP_NUCLEASE_F2_4"/>
    <property type="match status" value="1"/>
</dbReference>
<evidence type="ECO:0000256" key="4">
    <source>
        <dbReference type="ARBA" id="ARBA00022801"/>
    </source>
</evidence>
<dbReference type="SMART" id="SM00518">
    <property type="entry name" value="AP2Ec"/>
    <property type="match status" value="1"/>
</dbReference>
<keyword evidence="2 7" id="KW-0479">Metal-binding</keyword>
<evidence type="ECO:0000256" key="2">
    <source>
        <dbReference type="ARBA" id="ARBA00022723"/>
    </source>
</evidence>
<protein>
    <recommendedName>
        <fullName evidence="7">Probable endonuclease 4</fullName>
        <ecNumber evidence="7">3.1.21.2</ecNumber>
    </recommendedName>
    <alternativeName>
        <fullName evidence="7">Endodeoxyribonuclease IV</fullName>
    </alternativeName>
    <alternativeName>
        <fullName evidence="7">Endonuclease IV</fullName>
    </alternativeName>
</protein>
<feature type="binding site" evidence="7">
    <location>
        <position position="211"/>
    </location>
    <ligand>
        <name>Zn(2+)</name>
        <dbReference type="ChEBI" id="CHEBI:29105"/>
        <label>2</label>
    </ligand>
</feature>
<dbReference type="SUPFAM" id="SSF51658">
    <property type="entry name" value="Xylose isomerase-like"/>
    <property type="match status" value="1"/>
</dbReference>
<dbReference type="EC" id="3.1.21.2" evidence="7"/>
<feature type="binding site" evidence="7">
    <location>
        <position position="180"/>
    </location>
    <ligand>
        <name>Zn(2+)</name>
        <dbReference type="ChEBI" id="CHEBI:29105"/>
        <label>3</label>
    </ligand>
</feature>
<dbReference type="EMBL" id="VFSS01000011">
    <property type="protein sequence ID" value="TPE56920.1"/>
    <property type="molecule type" value="Genomic_DNA"/>
</dbReference>
<name>A0A501X8R3_9BACT</name>
<comment type="function">
    <text evidence="7">Endonuclease IV plays a role in DNA repair. It cleaves phosphodiester bonds at apurinic or apyrimidinic (AP) sites, generating a 3'-hydroxyl group and a 5'-terminal sugar phosphate.</text>
</comment>
<evidence type="ECO:0000256" key="1">
    <source>
        <dbReference type="ARBA" id="ARBA00005340"/>
    </source>
</evidence>
<keyword evidence="7" id="KW-0540">Nuclease</keyword>
<dbReference type="GO" id="GO:0008833">
    <property type="term" value="F:deoxyribonuclease IV (phage-T4-induced) activity"/>
    <property type="evidence" value="ECO:0007669"/>
    <property type="project" value="UniProtKB-UniRule"/>
</dbReference>
<keyword evidence="4 7" id="KW-0378">Hydrolase</keyword>
<dbReference type="InterPro" id="IPR018246">
    <property type="entry name" value="AP_endonuc_F2_Zn_BS"/>
</dbReference>
<dbReference type="HAMAP" id="MF_00152">
    <property type="entry name" value="Nfo"/>
    <property type="match status" value="1"/>
</dbReference>
<dbReference type="Pfam" id="PF01261">
    <property type="entry name" value="AP_endonuc_2"/>
    <property type="match status" value="1"/>
</dbReference>
<feature type="binding site" evidence="7">
    <location>
        <position position="143"/>
    </location>
    <ligand>
        <name>Zn(2+)</name>
        <dbReference type="ChEBI" id="CHEBI:29105"/>
        <label>2</label>
    </ligand>
</feature>
<evidence type="ECO:0000313" key="10">
    <source>
        <dbReference type="Proteomes" id="UP000319776"/>
    </source>
</evidence>
<dbReference type="PANTHER" id="PTHR21445">
    <property type="entry name" value="ENDONUCLEASE IV ENDODEOXYRIBONUCLEASE IV"/>
    <property type="match status" value="1"/>
</dbReference>
<evidence type="ECO:0000259" key="8">
    <source>
        <dbReference type="Pfam" id="PF01261"/>
    </source>
</evidence>
<feature type="binding site" evidence="7">
    <location>
        <position position="108"/>
    </location>
    <ligand>
        <name>Zn(2+)</name>
        <dbReference type="ChEBI" id="CHEBI:29105"/>
        <label>1</label>
    </ligand>
</feature>
<feature type="binding site" evidence="7">
    <location>
        <position position="143"/>
    </location>
    <ligand>
        <name>Zn(2+)</name>
        <dbReference type="ChEBI" id="CHEBI:29105"/>
        <label>1</label>
    </ligand>
</feature>
<dbReference type="FunFam" id="3.20.20.150:FF:000001">
    <property type="entry name" value="Probable endonuclease 4"/>
    <property type="match status" value="1"/>
</dbReference>
<dbReference type="GO" id="GO:0008270">
    <property type="term" value="F:zinc ion binding"/>
    <property type="evidence" value="ECO:0007669"/>
    <property type="project" value="UniProtKB-UniRule"/>
</dbReference>
<proteinExistence type="inferred from homology"/>
<feature type="domain" description="Xylose isomerase-like TIM barrel" evidence="8">
    <location>
        <begin position="25"/>
        <end position="273"/>
    </location>
</feature>
<evidence type="ECO:0000256" key="5">
    <source>
        <dbReference type="ARBA" id="ARBA00022833"/>
    </source>
</evidence>
<dbReference type="GO" id="GO:0006284">
    <property type="term" value="P:base-excision repair"/>
    <property type="evidence" value="ECO:0007669"/>
    <property type="project" value="TreeGrafter"/>
</dbReference>
<feature type="binding site" evidence="7">
    <location>
        <position position="256"/>
    </location>
    <ligand>
        <name>Zn(2+)</name>
        <dbReference type="ChEBI" id="CHEBI:29105"/>
        <label>2</label>
    </ligand>
</feature>
<dbReference type="GO" id="GO:0003677">
    <property type="term" value="F:DNA binding"/>
    <property type="evidence" value="ECO:0007669"/>
    <property type="project" value="InterPro"/>
</dbReference>
<dbReference type="OrthoDB" id="9805666at2"/>
<evidence type="ECO:0000256" key="6">
    <source>
        <dbReference type="ARBA" id="ARBA00023204"/>
    </source>
</evidence>
<dbReference type="Proteomes" id="UP000319776">
    <property type="component" value="Unassembled WGS sequence"/>
</dbReference>
<dbReference type="RefSeq" id="WP_140781521.1">
    <property type="nucleotide sequence ID" value="NZ_VFSS01000011.1"/>
</dbReference>
<dbReference type="GO" id="GO:0003906">
    <property type="term" value="F:DNA-(apurinic or apyrimidinic site) endonuclease activity"/>
    <property type="evidence" value="ECO:0007669"/>
    <property type="project" value="TreeGrafter"/>
</dbReference>
<comment type="cofactor">
    <cofactor evidence="7">
        <name>Zn(2+)</name>
        <dbReference type="ChEBI" id="CHEBI:29105"/>
    </cofactor>
    <text evidence="7">Binds 3 Zn(2+) ions.</text>
</comment>
<keyword evidence="7" id="KW-0255">Endonuclease</keyword>
<dbReference type="GO" id="GO:0008081">
    <property type="term" value="F:phosphoric diester hydrolase activity"/>
    <property type="evidence" value="ECO:0007669"/>
    <property type="project" value="TreeGrafter"/>
</dbReference>
<evidence type="ECO:0000256" key="3">
    <source>
        <dbReference type="ARBA" id="ARBA00022763"/>
    </source>
</evidence>
<feature type="binding site" evidence="7">
    <location>
        <position position="226"/>
    </location>
    <ligand>
        <name>Zn(2+)</name>
        <dbReference type="ChEBI" id="CHEBI:29105"/>
        <label>3</label>
    </ligand>
</feature>
<dbReference type="AlphaFoldDB" id="A0A501X8R3"/>
<keyword evidence="10" id="KW-1185">Reference proteome</keyword>
<dbReference type="CDD" id="cd00019">
    <property type="entry name" value="AP2Ec"/>
    <property type="match status" value="1"/>
</dbReference>
<evidence type="ECO:0000256" key="7">
    <source>
        <dbReference type="HAMAP-Rule" id="MF_00152"/>
    </source>
</evidence>
<evidence type="ECO:0000313" key="9">
    <source>
        <dbReference type="EMBL" id="TPE56920.1"/>
    </source>
</evidence>
<dbReference type="Gene3D" id="3.20.20.150">
    <property type="entry name" value="Divalent-metal-dependent TIM barrel enzymes"/>
    <property type="match status" value="1"/>
</dbReference>
<organism evidence="9 10">
    <name type="scientific">[Mycoplasma] falconis</name>
    <dbReference type="NCBI Taxonomy" id="92403"/>
    <lineage>
        <taxon>Bacteria</taxon>
        <taxon>Bacillati</taxon>
        <taxon>Mycoplasmatota</taxon>
        <taxon>Mycoplasmoidales</taxon>
        <taxon>Metamycoplasmataceae</taxon>
        <taxon>Metamycoplasma</taxon>
    </lineage>
</organism>
<reference evidence="9 10" key="1">
    <citation type="submission" date="2019-06" db="EMBL/GenBank/DDBJ databases">
        <title>Mycoplasma falconis type strain whole genome sequence.</title>
        <authorList>
            <person name="Spergser J."/>
        </authorList>
    </citation>
    <scope>NUCLEOTIDE SEQUENCE [LARGE SCALE GENOMIC DNA]</scope>
    <source>
        <strain evidence="9 10">ATCC 51372</strain>
    </source>
</reference>
<dbReference type="PANTHER" id="PTHR21445:SF0">
    <property type="entry name" value="APURINIC-APYRIMIDINIC ENDONUCLEASE"/>
    <property type="match status" value="1"/>
</dbReference>
<comment type="catalytic activity">
    <reaction evidence="7">
        <text>Endonucleolytic cleavage to 5'-phosphooligonucleotide end-products.</text>
        <dbReference type="EC" id="3.1.21.2"/>
    </reaction>
</comment>
<dbReference type="InterPro" id="IPR001719">
    <property type="entry name" value="AP_endonuc_2"/>
</dbReference>
<feature type="binding site" evidence="7">
    <location>
        <position position="70"/>
    </location>
    <ligand>
        <name>Zn(2+)</name>
        <dbReference type="ChEBI" id="CHEBI:29105"/>
        <label>1</label>
    </ligand>
</feature>
<feature type="binding site" evidence="7">
    <location>
        <position position="177"/>
    </location>
    <ligand>
        <name>Zn(2+)</name>
        <dbReference type="ChEBI" id="CHEBI:29105"/>
        <label>2</label>
    </ligand>
</feature>